<dbReference type="PANTHER" id="PTHR43790">
    <property type="entry name" value="CARBOHYDRATE TRANSPORT ATP-BINDING PROTEIN MG119-RELATED"/>
    <property type="match status" value="1"/>
</dbReference>
<keyword evidence="5" id="KW-0547">Nucleotide-binding</keyword>
<keyword evidence="3" id="KW-1003">Cell membrane</keyword>
<evidence type="ECO:0000313" key="10">
    <source>
        <dbReference type="EMBL" id="GIF92161.1"/>
    </source>
</evidence>
<sequence>MADSSTPALLRVDGLTVEFPGVRALDGVHFDVVPGEVHALVGENGAGKSTLLKVLGGLHQPSTGTIGLAERPYRPRRPADATHAGIAVIYQEFNLYPDLTVAENVFSGREPFHRFHRGIRYPELNRRAAELFATLGVRIDPTAPVSSLTVSEQQLVEIAKALSVDGRIIVMDEPTAALSADEVTRLLDVVRRLRAEGRSVVYVSHRLDEVFAVADRVTVLRDGRHVRTTALADTSPDELVRLMVGRDVSAMFHRDDVAGGDVVLELDQVSAGRQLHDVSIVVRAGEIVGIGGVAGAGQPELSQVIFGALPLKTGRMLLSGTDYRPQGPHDAMRAGIGFLHEDRKAAGILPDLSVRHNLTISVLDRVRGLFGRLLSPAGELGVFDTFRKRLAIRTTGPDQLIGQLSGGNQQKVLFGRALAPGGRLLILNEPTRGVDIGAKVEIHHLINEITADGAGVVMISSDLPELLGISDRVYVLAAGRIVGHLTGDDRTEENVMRCATTGQRVFSAAVAG</sequence>
<dbReference type="GO" id="GO:0016887">
    <property type="term" value="F:ATP hydrolysis activity"/>
    <property type="evidence" value="ECO:0007669"/>
    <property type="project" value="InterPro"/>
</dbReference>
<evidence type="ECO:0000256" key="6">
    <source>
        <dbReference type="ARBA" id="ARBA00022840"/>
    </source>
</evidence>
<gene>
    <name evidence="10" type="ORF">Cch02nite_56050</name>
</gene>
<dbReference type="PROSITE" id="PS50893">
    <property type="entry name" value="ABC_TRANSPORTER_2"/>
    <property type="match status" value="2"/>
</dbReference>
<evidence type="ECO:0000256" key="4">
    <source>
        <dbReference type="ARBA" id="ARBA00022737"/>
    </source>
</evidence>
<dbReference type="InterPro" id="IPR050107">
    <property type="entry name" value="ABC_carbohydrate_import_ATPase"/>
</dbReference>
<dbReference type="InterPro" id="IPR027417">
    <property type="entry name" value="P-loop_NTPase"/>
</dbReference>
<dbReference type="Proteomes" id="UP000619293">
    <property type="component" value="Unassembled WGS sequence"/>
</dbReference>
<dbReference type="InterPro" id="IPR003593">
    <property type="entry name" value="AAA+_ATPase"/>
</dbReference>
<evidence type="ECO:0000256" key="3">
    <source>
        <dbReference type="ARBA" id="ARBA00022475"/>
    </source>
</evidence>
<keyword evidence="2" id="KW-0813">Transport</keyword>
<evidence type="ECO:0000259" key="9">
    <source>
        <dbReference type="PROSITE" id="PS50893"/>
    </source>
</evidence>
<dbReference type="InterPro" id="IPR003439">
    <property type="entry name" value="ABC_transporter-like_ATP-bd"/>
</dbReference>
<name>A0A8J3K325_9ACTN</name>
<dbReference type="InterPro" id="IPR017871">
    <property type="entry name" value="ABC_transporter-like_CS"/>
</dbReference>
<evidence type="ECO:0000256" key="2">
    <source>
        <dbReference type="ARBA" id="ARBA00022448"/>
    </source>
</evidence>
<dbReference type="CDD" id="cd03215">
    <property type="entry name" value="ABC_Carb_Monos_II"/>
    <property type="match status" value="1"/>
</dbReference>
<dbReference type="SMART" id="SM00382">
    <property type="entry name" value="AAA"/>
    <property type="match status" value="2"/>
</dbReference>
<evidence type="ECO:0000256" key="7">
    <source>
        <dbReference type="ARBA" id="ARBA00022967"/>
    </source>
</evidence>
<keyword evidence="4" id="KW-0677">Repeat</keyword>
<accession>A0A8J3K325</accession>
<organism evidence="10 11">
    <name type="scientific">Catellatospora chokoriensis</name>
    <dbReference type="NCBI Taxonomy" id="310353"/>
    <lineage>
        <taxon>Bacteria</taxon>
        <taxon>Bacillati</taxon>
        <taxon>Actinomycetota</taxon>
        <taxon>Actinomycetes</taxon>
        <taxon>Micromonosporales</taxon>
        <taxon>Micromonosporaceae</taxon>
        <taxon>Catellatospora</taxon>
    </lineage>
</organism>
<evidence type="ECO:0000256" key="5">
    <source>
        <dbReference type="ARBA" id="ARBA00022741"/>
    </source>
</evidence>
<evidence type="ECO:0000256" key="1">
    <source>
        <dbReference type="ARBA" id="ARBA00004202"/>
    </source>
</evidence>
<feature type="domain" description="ABC transporter" evidence="9">
    <location>
        <begin position="252"/>
        <end position="503"/>
    </location>
</feature>
<dbReference type="Gene3D" id="3.40.50.300">
    <property type="entry name" value="P-loop containing nucleotide triphosphate hydrolases"/>
    <property type="match status" value="2"/>
</dbReference>
<comment type="caution">
    <text evidence="10">The sequence shown here is derived from an EMBL/GenBank/DDBJ whole genome shotgun (WGS) entry which is preliminary data.</text>
</comment>
<dbReference type="Pfam" id="PF00005">
    <property type="entry name" value="ABC_tran"/>
    <property type="match status" value="2"/>
</dbReference>
<keyword evidence="7" id="KW-1278">Translocase</keyword>
<dbReference type="GO" id="GO:0005524">
    <property type="term" value="F:ATP binding"/>
    <property type="evidence" value="ECO:0007669"/>
    <property type="project" value="UniProtKB-KW"/>
</dbReference>
<evidence type="ECO:0000256" key="8">
    <source>
        <dbReference type="ARBA" id="ARBA00023136"/>
    </source>
</evidence>
<reference evidence="10 11" key="1">
    <citation type="submission" date="2021-01" db="EMBL/GenBank/DDBJ databases">
        <title>Whole genome shotgun sequence of Catellatospora chokoriensis NBRC 107358.</title>
        <authorList>
            <person name="Komaki H."/>
            <person name="Tamura T."/>
        </authorList>
    </citation>
    <scope>NUCLEOTIDE SEQUENCE [LARGE SCALE GENOMIC DNA]</scope>
    <source>
        <strain evidence="10 11">NBRC 107358</strain>
    </source>
</reference>
<feature type="domain" description="ABC transporter" evidence="9">
    <location>
        <begin position="10"/>
        <end position="247"/>
    </location>
</feature>
<evidence type="ECO:0000313" key="11">
    <source>
        <dbReference type="Proteomes" id="UP000619293"/>
    </source>
</evidence>
<dbReference type="GO" id="GO:0005886">
    <property type="term" value="C:plasma membrane"/>
    <property type="evidence" value="ECO:0007669"/>
    <property type="project" value="UniProtKB-SubCell"/>
</dbReference>
<dbReference type="SUPFAM" id="SSF52540">
    <property type="entry name" value="P-loop containing nucleoside triphosphate hydrolases"/>
    <property type="match status" value="2"/>
</dbReference>
<comment type="subcellular location">
    <subcellularLocation>
        <location evidence="1">Cell membrane</location>
        <topology evidence="1">Peripheral membrane protein</topology>
    </subcellularLocation>
</comment>
<dbReference type="FunFam" id="3.40.50.300:FF:000127">
    <property type="entry name" value="Ribose import ATP-binding protein RbsA"/>
    <property type="match status" value="1"/>
</dbReference>
<protein>
    <submittedName>
        <fullName evidence="10">Putative ribose/galactose/methyl galactoside import ATP-binding protein 3</fullName>
    </submittedName>
</protein>
<dbReference type="AlphaFoldDB" id="A0A8J3K325"/>
<dbReference type="RefSeq" id="WP_191841917.1">
    <property type="nucleotide sequence ID" value="NZ_BAAALB010000016.1"/>
</dbReference>
<keyword evidence="8" id="KW-0472">Membrane</keyword>
<keyword evidence="6 10" id="KW-0067">ATP-binding</keyword>
<proteinExistence type="predicted"/>
<keyword evidence="11" id="KW-1185">Reference proteome</keyword>
<dbReference type="PROSITE" id="PS00211">
    <property type="entry name" value="ABC_TRANSPORTER_1"/>
    <property type="match status" value="1"/>
</dbReference>
<dbReference type="CDD" id="cd03216">
    <property type="entry name" value="ABC_Carb_Monos_I"/>
    <property type="match status" value="1"/>
</dbReference>
<dbReference type="PANTHER" id="PTHR43790:SF9">
    <property type="entry name" value="GALACTOFURANOSE TRANSPORTER ATP-BINDING PROTEIN YTFR"/>
    <property type="match status" value="1"/>
</dbReference>
<dbReference type="EMBL" id="BONG01000041">
    <property type="protein sequence ID" value="GIF92161.1"/>
    <property type="molecule type" value="Genomic_DNA"/>
</dbReference>